<accession>A0A401U902</accession>
<dbReference type="Gene3D" id="3.60.110.10">
    <property type="entry name" value="Carbon-nitrogen hydrolase"/>
    <property type="match status" value="1"/>
</dbReference>
<keyword evidence="2" id="KW-0378">Hydrolase</keyword>
<comment type="caution">
    <text evidence="2">The sequence shown here is derived from an EMBL/GenBank/DDBJ whole genome shotgun (WGS) entry which is preliminary data.</text>
</comment>
<dbReference type="Pfam" id="PF00795">
    <property type="entry name" value="CN_hydrolase"/>
    <property type="match status" value="1"/>
</dbReference>
<dbReference type="EMBL" id="BHXQ01000003">
    <property type="protein sequence ID" value="GCC51372.1"/>
    <property type="molecule type" value="Genomic_DNA"/>
</dbReference>
<reference evidence="2 3" key="1">
    <citation type="submission" date="2018-11" db="EMBL/GenBank/DDBJ databases">
        <title>Chryseotalea sanarue gen. nov., sp., nov., a member of the family Cytophagaceae, isolated from a brackish lake in Hamamatsu Japan.</title>
        <authorList>
            <person name="Maejima Y."/>
            <person name="Iino T."/>
            <person name="Muraguchi Y."/>
            <person name="Fukuda K."/>
            <person name="Ohkuma M."/>
            <person name="Moriuchi R."/>
            <person name="Dohra H."/>
            <person name="Kimbara K."/>
            <person name="Shintani M."/>
        </authorList>
    </citation>
    <scope>NUCLEOTIDE SEQUENCE [LARGE SCALE GENOMIC DNA]</scope>
    <source>
        <strain evidence="2 3">Ys</strain>
    </source>
</reference>
<evidence type="ECO:0000313" key="3">
    <source>
        <dbReference type="Proteomes" id="UP000288227"/>
    </source>
</evidence>
<dbReference type="RefSeq" id="WP_127122039.1">
    <property type="nucleotide sequence ID" value="NZ_BHXQ01000003.1"/>
</dbReference>
<dbReference type="InterPro" id="IPR003010">
    <property type="entry name" value="C-N_Hydrolase"/>
</dbReference>
<protein>
    <submittedName>
        <fullName evidence="2">Hydrolase</fullName>
    </submittedName>
</protein>
<proteinExistence type="predicted"/>
<sequence length="240" mass="26493">MRIGLAQIQSLSGNLQYNFDRHIKAAEKALENRATLVVFPELSLTNYETTLTKESTTPCDELINSFQTFCNNQQFSMAVGRPIQSKDGIGIGLTLIQPDKSPSIYCKRYLPADEEPYFTQGKEEVVWLLDNECIAPAICYESTLAVHALKAQKMQPSIYLASVAKSATSLDKAQAHYANISREHNWWTLLVNMIGPADNFVGAGGSAVWDAYGNKVACLDNSEAVLWIDTITAEIGIHSL</sequence>
<name>A0A401U902_9BACT</name>
<gene>
    <name evidence="2" type="ORF">SanaruYs_15970</name>
</gene>
<dbReference type="InterPro" id="IPR036526">
    <property type="entry name" value="C-N_Hydrolase_sf"/>
</dbReference>
<evidence type="ECO:0000259" key="1">
    <source>
        <dbReference type="PROSITE" id="PS50263"/>
    </source>
</evidence>
<organism evidence="2 3">
    <name type="scientific">Chryseotalea sanaruensis</name>
    <dbReference type="NCBI Taxonomy" id="2482724"/>
    <lineage>
        <taxon>Bacteria</taxon>
        <taxon>Pseudomonadati</taxon>
        <taxon>Bacteroidota</taxon>
        <taxon>Cytophagia</taxon>
        <taxon>Cytophagales</taxon>
        <taxon>Chryseotaleaceae</taxon>
        <taxon>Chryseotalea</taxon>
    </lineage>
</organism>
<dbReference type="CDD" id="cd07197">
    <property type="entry name" value="nitrilase"/>
    <property type="match status" value="1"/>
</dbReference>
<dbReference type="SUPFAM" id="SSF56317">
    <property type="entry name" value="Carbon-nitrogen hydrolase"/>
    <property type="match status" value="1"/>
</dbReference>
<evidence type="ECO:0000313" key="2">
    <source>
        <dbReference type="EMBL" id="GCC51372.1"/>
    </source>
</evidence>
<keyword evidence="3" id="KW-1185">Reference proteome</keyword>
<dbReference type="GO" id="GO:0016787">
    <property type="term" value="F:hydrolase activity"/>
    <property type="evidence" value="ECO:0007669"/>
    <property type="project" value="UniProtKB-KW"/>
</dbReference>
<feature type="domain" description="CN hydrolase" evidence="1">
    <location>
        <begin position="1"/>
        <end position="233"/>
    </location>
</feature>
<dbReference type="PROSITE" id="PS50263">
    <property type="entry name" value="CN_HYDROLASE"/>
    <property type="match status" value="1"/>
</dbReference>
<dbReference type="Proteomes" id="UP000288227">
    <property type="component" value="Unassembled WGS sequence"/>
</dbReference>
<dbReference type="OrthoDB" id="9803818at2"/>
<dbReference type="AlphaFoldDB" id="A0A401U902"/>